<reference evidence="4 5" key="1">
    <citation type="submission" date="2018-03" db="EMBL/GenBank/DDBJ databases">
        <title>Defining the species Micromonospora saelicesensis and Micromonospora noduli under the framework of genomics.</title>
        <authorList>
            <person name="Riesco R."/>
            <person name="Trujillo M.E."/>
        </authorList>
    </citation>
    <scope>NUCLEOTIDE SEQUENCE [LARGE SCALE GENOMIC DNA]</scope>
    <source>
        <strain evidence="2 4">LAH08</strain>
        <strain evidence="3 5">MED15</strain>
    </source>
</reference>
<evidence type="ECO:0000313" key="3">
    <source>
        <dbReference type="EMBL" id="RAO25322.1"/>
    </source>
</evidence>
<evidence type="ECO:0000256" key="1">
    <source>
        <dbReference type="SAM" id="MobiDB-lite"/>
    </source>
</evidence>
<dbReference type="AlphaFoldDB" id="A0A328N992"/>
<dbReference type="EMBL" id="PYAC01000001">
    <property type="protein sequence ID" value="RAO25322.1"/>
    <property type="molecule type" value="Genomic_DNA"/>
</dbReference>
<feature type="compositionally biased region" description="Basic and acidic residues" evidence="1">
    <location>
        <begin position="232"/>
        <end position="250"/>
    </location>
</feature>
<protein>
    <submittedName>
        <fullName evidence="2">Uncharacterized protein</fullName>
    </submittedName>
</protein>
<accession>A0A328N992</accession>
<sequence length="250" mass="27870">MWPLPRQYTIGRLLDRLEAAGADNTLLANLEWFYQPLLEHSRRPIALHRELARDPARFIGLVSLMYRPDPDTGANSADEEANEESASSRAFSAAWTVLREWRTPLPGSVDGYLPTTEDMLRWAESVREMLTASDRAQVLPIVLGDALSGAVADEDGTWPSEPVRDVLEILGDADLDEHLAIARMNQPGVTTRGLYDGGTQERALADQYSGAADRVRDRWPRSGALLDGLSRSYRDDARREDRSAESHGDR</sequence>
<evidence type="ECO:0000313" key="4">
    <source>
        <dbReference type="Proteomes" id="UP000248966"/>
    </source>
</evidence>
<name>A0A328N992_9ACTN</name>
<dbReference type="Proteomes" id="UP000249045">
    <property type="component" value="Unassembled WGS sequence"/>
</dbReference>
<dbReference type="Proteomes" id="UP000248966">
    <property type="component" value="Unassembled WGS sequence"/>
</dbReference>
<evidence type="ECO:0000313" key="5">
    <source>
        <dbReference type="Proteomes" id="UP000249045"/>
    </source>
</evidence>
<feature type="region of interest" description="Disordered" evidence="1">
    <location>
        <begin position="230"/>
        <end position="250"/>
    </location>
</feature>
<proteinExistence type="predicted"/>
<dbReference type="EMBL" id="PYAA01000008">
    <property type="protein sequence ID" value="RAO04220.1"/>
    <property type="molecule type" value="Genomic_DNA"/>
</dbReference>
<keyword evidence="5" id="KW-1185">Reference proteome</keyword>
<comment type="caution">
    <text evidence="2">The sequence shown here is derived from an EMBL/GenBank/DDBJ whole genome shotgun (WGS) entry which is preliminary data.</text>
</comment>
<organism evidence="2 4">
    <name type="scientific">Micromonospora noduli</name>
    <dbReference type="NCBI Taxonomy" id="709876"/>
    <lineage>
        <taxon>Bacteria</taxon>
        <taxon>Bacillati</taxon>
        <taxon>Actinomycetota</taxon>
        <taxon>Actinomycetes</taxon>
        <taxon>Micromonosporales</taxon>
        <taxon>Micromonosporaceae</taxon>
        <taxon>Micromonospora</taxon>
    </lineage>
</organism>
<gene>
    <name evidence="2" type="ORF">LAH08_01568</name>
    <name evidence="3" type="ORF">MED15_01085</name>
</gene>
<evidence type="ECO:0000313" key="2">
    <source>
        <dbReference type="EMBL" id="RAO04220.1"/>
    </source>
</evidence>